<reference evidence="2" key="1">
    <citation type="journal article" date="2022" name="Biol. Control">
        <title>In silico genomic analysis of Rhodopseudomonas palustris strains revealed potential biocontrol agents and crop yield enhancers.</title>
        <authorList>
            <person name="Surachat K."/>
            <person name="Kantachote D."/>
            <person name="Deachamag P."/>
            <person name="Wonglapsuwan M."/>
        </authorList>
    </citation>
    <scope>NUCLEOTIDE SEQUENCE</scope>
    <source>
        <strain evidence="2">TLS06</strain>
    </source>
</reference>
<feature type="chain" id="PRO_5043544964" evidence="1">
    <location>
        <begin position="27"/>
        <end position="93"/>
    </location>
</feature>
<accession>A0AAX3DUF9</accession>
<keyword evidence="1" id="KW-0732">Signal</keyword>
<dbReference type="Proteomes" id="UP001163166">
    <property type="component" value="Chromosome"/>
</dbReference>
<dbReference type="RefSeq" id="WP_164571699.1">
    <property type="nucleotide sequence ID" value="NZ_CP076676.1"/>
</dbReference>
<feature type="signal peptide" evidence="1">
    <location>
        <begin position="1"/>
        <end position="26"/>
    </location>
</feature>
<dbReference type="AlphaFoldDB" id="A0AAX3DUF9"/>
<evidence type="ECO:0000313" key="2">
    <source>
        <dbReference type="EMBL" id="UYO38369.1"/>
    </source>
</evidence>
<proteinExistence type="predicted"/>
<name>A0AAX3DUF9_RHOPL</name>
<dbReference type="EMBL" id="CP076676">
    <property type="protein sequence ID" value="UYO38369.1"/>
    <property type="molecule type" value="Genomic_DNA"/>
</dbReference>
<protein>
    <submittedName>
        <fullName evidence="2">Uncharacterized protein</fullName>
    </submittedName>
</protein>
<sequence>MNLSKLAIISLILGSSAIAVSEPASARNRLYPVTTCGPDNAYLCKLHGSFDSPPFHYNLAIHPACIKTVGKSRRYGREYVLVCGSPDRAMIWW</sequence>
<evidence type="ECO:0000256" key="1">
    <source>
        <dbReference type="SAM" id="SignalP"/>
    </source>
</evidence>
<evidence type="ECO:0000313" key="3">
    <source>
        <dbReference type="Proteomes" id="UP001163166"/>
    </source>
</evidence>
<gene>
    <name evidence="2" type="ORF">KQX62_16735</name>
</gene>
<organism evidence="2 3">
    <name type="scientific">Rhodopseudomonas palustris</name>
    <dbReference type="NCBI Taxonomy" id="1076"/>
    <lineage>
        <taxon>Bacteria</taxon>
        <taxon>Pseudomonadati</taxon>
        <taxon>Pseudomonadota</taxon>
        <taxon>Alphaproteobacteria</taxon>
        <taxon>Hyphomicrobiales</taxon>
        <taxon>Nitrobacteraceae</taxon>
        <taxon>Rhodopseudomonas</taxon>
    </lineage>
</organism>